<dbReference type="AlphaFoldDB" id="A0A830ENI2"/>
<organism evidence="2 3">
    <name type="scientific">Haloarcula sebkhae</name>
    <dbReference type="NCBI Taxonomy" id="932660"/>
    <lineage>
        <taxon>Archaea</taxon>
        <taxon>Methanobacteriati</taxon>
        <taxon>Methanobacteriota</taxon>
        <taxon>Stenosarchaea group</taxon>
        <taxon>Halobacteria</taxon>
        <taxon>Halobacteriales</taxon>
        <taxon>Haloarculaceae</taxon>
        <taxon>Haloarcula</taxon>
    </lineage>
</organism>
<feature type="region of interest" description="Disordered" evidence="1">
    <location>
        <begin position="41"/>
        <end position="62"/>
    </location>
</feature>
<evidence type="ECO:0000256" key="1">
    <source>
        <dbReference type="SAM" id="MobiDB-lite"/>
    </source>
</evidence>
<protein>
    <submittedName>
        <fullName evidence="2">Uncharacterized protein</fullName>
    </submittedName>
</protein>
<feature type="compositionally biased region" description="Basic and acidic residues" evidence="1">
    <location>
        <begin position="49"/>
        <end position="62"/>
    </location>
</feature>
<dbReference type="InterPro" id="IPR058325">
    <property type="entry name" value="DUF8012"/>
</dbReference>
<evidence type="ECO:0000313" key="3">
    <source>
        <dbReference type="Proteomes" id="UP000614221"/>
    </source>
</evidence>
<proteinExistence type="predicted"/>
<dbReference type="Proteomes" id="UP000614221">
    <property type="component" value="Unassembled WGS sequence"/>
</dbReference>
<evidence type="ECO:0000313" key="2">
    <source>
        <dbReference type="EMBL" id="GGK79455.1"/>
    </source>
</evidence>
<reference evidence="2" key="2">
    <citation type="submission" date="2020-09" db="EMBL/GenBank/DDBJ databases">
        <authorList>
            <person name="Sun Q."/>
            <person name="Ohkuma M."/>
        </authorList>
    </citation>
    <scope>NUCLEOTIDE SEQUENCE</scope>
    <source>
        <strain evidence="2">JCM 19018</strain>
    </source>
</reference>
<name>A0A830ENI2_9EURY</name>
<dbReference type="Pfam" id="PF26042">
    <property type="entry name" value="DUF8012"/>
    <property type="match status" value="1"/>
</dbReference>
<dbReference type="RefSeq" id="WP_188979877.1">
    <property type="nucleotide sequence ID" value="NZ_BMPD01000007.1"/>
</dbReference>
<dbReference type="EMBL" id="BMPD01000007">
    <property type="protein sequence ID" value="GGK79455.1"/>
    <property type="molecule type" value="Genomic_DNA"/>
</dbReference>
<accession>A0A830ENI2</accession>
<sequence length="62" mass="7091">MDPRNTPGYRMHRALTKLDRLEAAGLDEADRERIETARTHLQNVSLLSHPERQEEAAVHAES</sequence>
<comment type="caution">
    <text evidence="2">The sequence shown here is derived from an EMBL/GenBank/DDBJ whole genome shotgun (WGS) entry which is preliminary data.</text>
</comment>
<dbReference type="OrthoDB" id="265542at2157"/>
<gene>
    <name evidence="2" type="ORF">GCM10009067_34710</name>
</gene>
<reference evidence="2" key="1">
    <citation type="journal article" date="2014" name="Int. J. Syst. Evol. Microbiol.">
        <title>Complete genome sequence of Corynebacterium casei LMG S-19264T (=DSM 44701T), isolated from a smear-ripened cheese.</title>
        <authorList>
            <consortium name="US DOE Joint Genome Institute (JGI-PGF)"/>
            <person name="Walter F."/>
            <person name="Albersmeier A."/>
            <person name="Kalinowski J."/>
            <person name="Ruckert C."/>
        </authorList>
    </citation>
    <scope>NUCLEOTIDE SEQUENCE</scope>
    <source>
        <strain evidence="2">JCM 19018</strain>
    </source>
</reference>